<gene>
    <name evidence="2" type="ORF">PORUE0001_1368</name>
</gene>
<feature type="chain" id="PRO_5002916517" description="Lipoprotein" evidence="1">
    <location>
        <begin position="26"/>
        <end position="216"/>
    </location>
</feature>
<dbReference type="Proteomes" id="UP000003303">
    <property type="component" value="Unassembled WGS sequence"/>
</dbReference>
<keyword evidence="3" id="KW-1185">Reference proteome</keyword>
<sequence length="216" mass="25131">MMKQKVYVLLVALATLTLFSSCNQECEPEQQKTTEATRYLGKVSSDKKIMPIYLPVLTDELAKDENRASLRKANEQYGWTFFKDDTEEDHRMLTMLAPRNDTGYTDSRLIERLFYHYKKGDVYFDCWSKPIFKKDIVKAAHEGSAEDIKLLKDILTLYGFTEQLKPSAFKKSGQLNFEGYNMTQFPEGPMWGSIYCTQLQESVYYLEMQVVQKSPK</sequence>
<dbReference type="STRING" id="596327.PORUE0001_1368"/>
<name>C2MDT6_9PORP</name>
<dbReference type="PROSITE" id="PS51257">
    <property type="entry name" value="PROKAR_LIPOPROTEIN"/>
    <property type="match status" value="1"/>
</dbReference>
<proteinExistence type="predicted"/>
<evidence type="ECO:0000313" key="3">
    <source>
        <dbReference type="Proteomes" id="UP000003303"/>
    </source>
</evidence>
<protein>
    <recommendedName>
        <fullName evidence="4">Lipoprotein</fullName>
    </recommendedName>
</protein>
<accession>C2MDT6</accession>
<keyword evidence="1" id="KW-0732">Signal</keyword>
<comment type="caution">
    <text evidence="2">The sequence shown here is derived from an EMBL/GenBank/DDBJ whole genome shotgun (WGS) entry which is preliminary data.</text>
</comment>
<evidence type="ECO:0000313" key="2">
    <source>
        <dbReference type="EMBL" id="EEK16066.1"/>
    </source>
</evidence>
<dbReference type="RefSeq" id="WP_007365984.1">
    <property type="nucleotide sequence ID" value="NZ_ACLR01000214.1"/>
</dbReference>
<evidence type="ECO:0000256" key="1">
    <source>
        <dbReference type="SAM" id="SignalP"/>
    </source>
</evidence>
<organism evidence="2 3">
    <name type="scientific">Porphyromonas uenonis 60-3</name>
    <dbReference type="NCBI Taxonomy" id="596327"/>
    <lineage>
        <taxon>Bacteria</taxon>
        <taxon>Pseudomonadati</taxon>
        <taxon>Bacteroidota</taxon>
        <taxon>Bacteroidia</taxon>
        <taxon>Bacteroidales</taxon>
        <taxon>Porphyromonadaceae</taxon>
        <taxon>Porphyromonas</taxon>
    </lineage>
</organism>
<feature type="signal peptide" evidence="1">
    <location>
        <begin position="1"/>
        <end position="25"/>
    </location>
</feature>
<dbReference type="AlphaFoldDB" id="C2MDT6"/>
<evidence type="ECO:0008006" key="4">
    <source>
        <dbReference type="Google" id="ProtNLM"/>
    </source>
</evidence>
<reference evidence="2 3" key="1">
    <citation type="submission" date="2009-04" db="EMBL/GenBank/DDBJ databases">
        <authorList>
            <person name="Sebastian Y."/>
            <person name="Madupu R."/>
            <person name="Durkin A.S."/>
            <person name="Torralba M."/>
            <person name="Methe B."/>
            <person name="Sutton G.G."/>
            <person name="Strausberg R.L."/>
            <person name="Nelson K.E."/>
        </authorList>
    </citation>
    <scope>NUCLEOTIDE SEQUENCE [LARGE SCALE GENOMIC DNA]</scope>
    <source>
        <strain evidence="2 3">60-3</strain>
    </source>
</reference>
<dbReference type="EMBL" id="ACLR01000214">
    <property type="protein sequence ID" value="EEK16066.1"/>
    <property type="molecule type" value="Genomic_DNA"/>
</dbReference>